<evidence type="ECO:0000313" key="2">
    <source>
        <dbReference type="Proteomes" id="UP000503540"/>
    </source>
</evidence>
<dbReference type="Gene3D" id="1.10.260.40">
    <property type="entry name" value="lambda repressor-like DNA-binding domains"/>
    <property type="match status" value="1"/>
</dbReference>
<dbReference type="EMBL" id="CP046172">
    <property type="protein sequence ID" value="QIS15806.1"/>
    <property type="molecule type" value="Genomic_DNA"/>
</dbReference>
<organism evidence="1 2">
    <name type="scientific">Nocardia arthritidis</name>
    <dbReference type="NCBI Taxonomy" id="228602"/>
    <lineage>
        <taxon>Bacteria</taxon>
        <taxon>Bacillati</taxon>
        <taxon>Actinomycetota</taxon>
        <taxon>Actinomycetes</taxon>
        <taxon>Mycobacteriales</taxon>
        <taxon>Nocardiaceae</taxon>
        <taxon>Nocardia</taxon>
    </lineage>
</organism>
<dbReference type="KEGG" id="nah:F5544_39945"/>
<dbReference type="InterPro" id="IPR001387">
    <property type="entry name" value="Cro/C1-type_HTH"/>
</dbReference>
<name>A0A6G9YS19_9NOCA</name>
<protein>
    <submittedName>
        <fullName evidence="1">Helix-turn-helix domain-containing protein</fullName>
    </submittedName>
</protein>
<evidence type="ECO:0000313" key="1">
    <source>
        <dbReference type="EMBL" id="QIS15806.1"/>
    </source>
</evidence>
<dbReference type="AlphaFoldDB" id="A0A6G9YS19"/>
<dbReference type="GO" id="GO:0003677">
    <property type="term" value="F:DNA binding"/>
    <property type="evidence" value="ECO:0007669"/>
    <property type="project" value="InterPro"/>
</dbReference>
<keyword evidence="2" id="KW-1185">Reference proteome</keyword>
<reference evidence="1 2" key="1">
    <citation type="journal article" date="2019" name="ACS Chem. Biol.">
        <title>Identification and Mobilization of a Cryptic Antibiotic Biosynthesis Gene Locus from a Human-Pathogenic Nocardia Isolate.</title>
        <authorList>
            <person name="Herisse M."/>
            <person name="Ishida K."/>
            <person name="Porter J.L."/>
            <person name="Howden B."/>
            <person name="Hertweck C."/>
            <person name="Stinear T.P."/>
            <person name="Pidot S.J."/>
        </authorList>
    </citation>
    <scope>NUCLEOTIDE SEQUENCE [LARGE SCALE GENOMIC DNA]</scope>
    <source>
        <strain evidence="1 2">AUSMDU00012717</strain>
    </source>
</reference>
<accession>A0A6G9YS19</accession>
<proteinExistence type="predicted"/>
<dbReference type="Proteomes" id="UP000503540">
    <property type="component" value="Chromosome"/>
</dbReference>
<sequence length="261" mass="28412">MDLGGPTREREIGGHGLHRVRLVVTRDLQERFGRIVADRREELGLTRSQVRAAGGPSVSTMARVENPVPGTAPPSPNTLKQLDIAFGWVKGSAARVLWGGDSIEMEDRASNGRPLMGRGKDPLSFRVVEVDIDLVDTLIAAADRCFQLFERSDLPAVVQESARAVKEELGVAVGRLAAAQATEVLERAGGPGHELPKSIERLIGALLATPPTATGIERENQQYRRWLAGVATDLDPALEATFTRRWRSKLDRISLTEGEGR</sequence>
<gene>
    <name evidence="1" type="ORF">F5544_39945</name>
</gene>
<dbReference type="CDD" id="cd00093">
    <property type="entry name" value="HTH_XRE"/>
    <property type="match status" value="1"/>
</dbReference>
<dbReference type="InterPro" id="IPR010982">
    <property type="entry name" value="Lambda_DNA-bd_dom_sf"/>
</dbReference>